<evidence type="ECO:0000313" key="3">
    <source>
        <dbReference type="EMBL" id="VAW79158.1"/>
    </source>
</evidence>
<dbReference type="GO" id="GO:0016787">
    <property type="term" value="F:hydrolase activity"/>
    <property type="evidence" value="ECO:0007669"/>
    <property type="project" value="UniProtKB-KW"/>
</dbReference>
<accession>A0A3B0YE31</accession>
<name>A0A3B0YE31_9ZZZZ</name>
<dbReference type="InterPro" id="IPR022742">
    <property type="entry name" value="Hydrolase_4"/>
</dbReference>
<dbReference type="Gene3D" id="3.40.50.1820">
    <property type="entry name" value="alpha/beta hydrolase"/>
    <property type="match status" value="1"/>
</dbReference>
<dbReference type="PANTHER" id="PTHR12277">
    <property type="entry name" value="ALPHA/BETA HYDROLASE DOMAIN-CONTAINING PROTEIN"/>
    <property type="match status" value="1"/>
</dbReference>
<dbReference type="Pfam" id="PF12146">
    <property type="entry name" value="Hydrolase_4"/>
    <property type="match status" value="1"/>
</dbReference>
<dbReference type="AlphaFoldDB" id="A0A3B0YE31"/>
<sequence length="308" mass="34427">MMLQGSHRRWFALSLCLLLFAAGCSSLLFVPDRTLIRTPENLGLGYHNVVINTDDHVRLHGWLLEGQHPVKGTIVFLHGNAQNISYHISAVSWLPEKHYNVFLYDYRGYGLSEGKPTVKNSIDDFKIAVKTVLQILPEEQRKLIIFGQSLGGALAIAQTARFKNEFPIYALVVDSAFSGFRRIAREKLKIPALTRPFSTLLAKLITDKPDILKQIALVHPVPTLFIHGTGDTIISYKHSELLYHSARQPKQLWLTPGAKHIGSLAKNNMRQRLLDYMDNALTIAPPAKTQHGGKPAIRLSGSRFTGPP</sequence>
<dbReference type="SUPFAM" id="SSF53474">
    <property type="entry name" value="alpha/beta-Hydrolases"/>
    <property type="match status" value="1"/>
</dbReference>
<feature type="region of interest" description="Disordered" evidence="1">
    <location>
        <begin position="288"/>
        <end position="308"/>
    </location>
</feature>
<dbReference type="PANTHER" id="PTHR12277:SF81">
    <property type="entry name" value="PROTEIN ABHD13"/>
    <property type="match status" value="1"/>
</dbReference>
<keyword evidence="3" id="KW-0378">Hydrolase</keyword>
<dbReference type="EMBL" id="UOFN01000107">
    <property type="protein sequence ID" value="VAW79158.1"/>
    <property type="molecule type" value="Genomic_DNA"/>
</dbReference>
<evidence type="ECO:0000256" key="1">
    <source>
        <dbReference type="SAM" id="MobiDB-lite"/>
    </source>
</evidence>
<organism evidence="3">
    <name type="scientific">hydrothermal vent metagenome</name>
    <dbReference type="NCBI Taxonomy" id="652676"/>
    <lineage>
        <taxon>unclassified sequences</taxon>
        <taxon>metagenomes</taxon>
        <taxon>ecological metagenomes</taxon>
    </lineage>
</organism>
<reference evidence="3" key="1">
    <citation type="submission" date="2018-06" db="EMBL/GenBank/DDBJ databases">
        <authorList>
            <person name="Zhirakovskaya E."/>
        </authorList>
    </citation>
    <scope>NUCLEOTIDE SEQUENCE</scope>
</reference>
<feature type="domain" description="Serine aminopeptidase S33" evidence="2">
    <location>
        <begin position="69"/>
        <end position="180"/>
    </location>
</feature>
<evidence type="ECO:0000259" key="2">
    <source>
        <dbReference type="Pfam" id="PF12146"/>
    </source>
</evidence>
<dbReference type="InterPro" id="IPR029058">
    <property type="entry name" value="AB_hydrolase_fold"/>
</dbReference>
<gene>
    <name evidence="3" type="ORF">MNBD_GAMMA15-201</name>
</gene>
<proteinExistence type="predicted"/>
<protein>
    <submittedName>
        <fullName evidence="3">Hydrolase of the alpha/beta superfamily in cluster with COG2110</fullName>
    </submittedName>
</protein>